<reference evidence="1" key="2">
    <citation type="submission" date="2020-10" db="EMBL/GenBank/DDBJ databases">
        <authorList>
            <consortium name="NCBI Pathogen Detection Project"/>
        </authorList>
    </citation>
    <scope>NUCLEOTIDE SEQUENCE</scope>
    <source>
        <strain evidence="1">CAVp300</strain>
    </source>
</reference>
<organism evidence="1 2">
    <name type="scientific">Kluyvera intermedia</name>
    <name type="common">Enterobacter intermedius</name>
    <dbReference type="NCBI Taxonomy" id="61648"/>
    <lineage>
        <taxon>Bacteria</taxon>
        <taxon>Pseudomonadati</taxon>
        <taxon>Pseudomonadota</taxon>
        <taxon>Gammaproteobacteria</taxon>
        <taxon>Enterobacterales</taxon>
        <taxon>Enterobacteriaceae</taxon>
        <taxon>Kluyvera</taxon>
    </lineage>
</organism>
<gene>
    <name evidence="1" type="ORF">I8531_005536</name>
</gene>
<dbReference type="Proteomes" id="UP000867740">
    <property type="component" value="Unassembled WGS sequence"/>
</dbReference>
<accession>A0A9P3TCL7</accession>
<evidence type="ECO:0000313" key="2">
    <source>
        <dbReference type="Proteomes" id="UP000867740"/>
    </source>
</evidence>
<evidence type="ECO:0008006" key="3">
    <source>
        <dbReference type="Google" id="ProtNLM"/>
    </source>
</evidence>
<protein>
    <recommendedName>
        <fullName evidence="3">DUF2570 domain-containing protein</fullName>
    </recommendedName>
</protein>
<dbReference type="RefSeq" id="WP_047373330.1">
    <property type="nucleotide sequence ID" value="NZ_CABMNU010000005.1"/>
</dbReference>
<dbReference type="EMBL" id="DACSUM010000108">
    <property type="protein sequence ID" value="HAT3585117.1"/>
    <property type="molecule type" value="Genomic_DNA"/>
</dbReference>
<sequence>MKIRYLIAIGVFILSIFGGLVWSAFHYSDKAATAESENRVLKSDNALQGQVIATQAFNINRFNKTAETAAQANAIVAGNSETTVIKYREILRREKTCDLPVPDDVAGGLLEYTNRLRAGAMHADSTGANSADSGATPTSTLTYCQAVLWIQPLLAAIETANNQLAGIRDIEQQRQQPTEDTP</sequence>
<proteinExistence type="predicted"/>
<evidence type="ECO:0000313" key="1">
    <source>
        <dbReference type="EMBL" id="HAT3585117.1"/>
    </source>
</evidence>
<reference evidence="1" key="1">
    <citation type="journal article" date="2018" name="Genome Biol.">
        <title>SKESA: strategic k-mer extension for scrupulous assemblies.</title>
        <authorList>
            <person name="Souvorov A."/>
            <person name="Agarwala R."/>
            <person name="Lipman D.J."/>
        </authorList>
    </citation>
    <scope>NUCLEOTIDE SEQUENCE</scope>
    <source>
        <strain evidence="1">CAVp300</strain>
    </source>
</reference>
<name>A0A9P3TCL7_KLUIN</name>
<dbReference type="AlphaFoldDB" id="A0A9P3TCL7"/>
<comment type="caution">
    <text evidence="1">The sequence shown here is derived from an EMBL/GenBank/DDBJ whole genome shotgun (WGS) entry which is preliminary data.</text>
</comment>